<dbReference type="EMBL" id="KZ772757">
    <property type="protein sequence ID" value="PTQ33781.1"/>
    <property type="molecule type" value="Genomic_DNA"/>
</dbReference>
<sequence length="66" mass="7407">MKIQRTLQSLFSKGQLSLMQRGQQPPAPCSCGLLHRLRSPSNLSAKERSVSNSNFMRPFAPQNFCV</sequence>
<name>A0A2R6WIY1_MARPO</name>
<evidence type="ECO:0000313" key="1">
    <source>
        <dbReference type="EMBL" id="PTQ33781.1"/>
    </source>
</evidence>
<reference evidence="2" key="1">
    <citation type="journal article" date="2017" name="Cell">
        <title>Insights into land plant evolution garnered from the Marchantia polymorpha genome.</title>
        <authorList>
            <person name="Bowman J.L."/>
            <person name="Kohchi T."/>
            <person name="Yamato K.T."/>
            <person name="Jenkins J."/>
            <person name="Shu S."/>
            <person name="Ishizaki K."/>
            <person name="Yamaoka S."/>
            <person name="Nishihama R."/>
            <person name="Nakamura Y."/>
            <person name="Berger F."/>
            <person name="Adam C."/>
            <person name="Aki S.S."/>
            <person name="Althoff F."/>
            <person name="Araki T."/>
            <person name="Arteaga-Vazquez M.A."/>
            <person name="Balasubrmanian S."/>
            <person name="Barry K."/>
            <person name="Bauer D."/>
            <person name="Boehm C.R."/>
            <person name="Briginshaw L."/>
            <person name="Caballero-Perez J."/>
            <person name="Catarino B."/>
            <person name="Chen F."/>
            <person name="Chiyoda S."/>
            <person name="Chovatia M."/>
            <person name="Davies K.M."/>
            <person name="Delmans M."/>
            <person name="Demura T."/>
            <person name="Dierschke T."/>
            <person name="Dolan L."/>
            <person name="Dorantes-Acosta A.E."/>
            <person name="Eklund D.M."/>
            <person name="Florent S.N."/>
            <person name="Flores-Sandoval E."/>
            <person name="Fujiyama A."/>
            <person name="Fukuzawa H."/>
            <person name="Galik B."/>
            <person name="Grimanelli D."/>
            <person name="Grimwood J."/>
            <person name="Grossniklaus U."/>
            <person name="Hamada T."/>
            <person name="Haseloff J."/>
            <person name="Hetherington A.J."/>
            <person name="Higo A."/>
            <person name="Hirakawa Y."/>
            <person name="Hundley H.N."/>
            <person name="Ikeda Y."/>
            <person name="Inoue K."/>
            <person name="Inoue S.I."/>
            <person name="Ishida S."/>
            <person name="Jia Q."/>
            <person name="Kakita M."/>
            <person name="Kanazawa T."/>
            <person name="Kawai Y."/>
            <person name="Kawashima T."/>
            <person name="Kennedy M."/>
            <person name="Kinose K."/>
            <person name="Kinoshita T."/>
            <person name="Kohara Y."/>
            <person name="Koide E."/>
            <person name="Komatsu K."/>
            <person name="Kopischke S."/>
            <person name="Kubo M."/>
            <person name="Kyozuka J."/>
            <person name="Lagercrantz U."/>
            <person name="Lin S.S."/>
            <person name="Lindquist E."/>
            <person name="Lipzen A.M."/>
            <person name="Lu C.W."/>
            <person name="De Luna E."/>
            <person name="Martienssen R.A."/>
            <person name="Minamino N."/>
            <person name="Mizutani M."/>
            <person name="Mizutani M."/>
            <person name="Mochizuki N."/>
            <person name="Monte I."/>
            <person name="Mosher R."/>
            <person name="Nagasaki H."/>
            <person name="Nakagami H."/>
            <person name="Naramoto S."/>
            <person name="Nishitani K."/>
            <person name="Ohtani M."/>
            <person name="Okamoto T."/>
            <person name="Okumura M."/>
            <person name="Phillips J."/>
            <person name="Pollak B."/>
            <person name="Reinders A."/>
            <person name="Rovekamp M."/>
            <person name="Sano R."/>
            <person name="Sawa S."/>
            <person name="Schmid M.W."/>
            <person name="Shirakawa M."/>
            <person name="Solano R."/>
            <person name="Spunde A."/>
            <person name="Suetsugu N."/>
            <person name="Sugano S."/>
            <person name="Sugiyama A."/>
            <person name="Sun R."/>
            <person name="Suzuki Y."/>
            <person name="Takenaka M."/>
            <person name="Takezawa D."/>
            <person name="Tomogane H."/>
            <person name="Tsuzuki M."/>
            <person name="Ueda T."/>
            <person name="Umeda M."/>
            <person name="Ward J.M."/>
            <person name="Watanabe Y."/>
            <person name="Yazaki K."/>
            <person name="Yokoyama R."/>
            <person name="Yoshitake Y."/>
            <person name="Yotsui I."/>
            <person name="Zachgo S."/>
            <person name="Schmutz J."/>
        </authorList>
    </citation>
    <scope>NUCLEOTIDE SEQUENCE [LARGE SCALE GENOMIC DNA]</scope>
    <source>
        <strain evidence="2">Tak-1</strain>
    </source>
</reference>
<dbReference type="AlphaFoldDB" id="A0A2R6WIY1"/>
<keyword evidence="2" id="KW-1185">Reference proteome</keyword>
<dbReference type="Proteomes" id="UP000244005">
    <property type="component" value="Unassembled WGS sequence"/>
</dbReference>
<proteinExistence type="predicted"/>
<protein>
    <submittedName>
        <fullName evidence="1">Uncharacterized protein</fullName>
    </submittedName>
</protein>
<gene>
    <name evidence="1" type="ORF">MARPO_0085s0005</name>
</gene>
<dbReference type="Gramene" id="Mp3g10220.1">
    <property type="protein sequence ID" value="Mp3g10220.1.cds1"/>
    <property type="gene ID" value="Mp3g10220"/>
</dbReference>
<accession>A0A2R6WIY1</accession>
<organism evidence="1 2">
    <name type="scientific">Marchantia polymorpha</name>
    <name type="common">Common liverwort</name>
    <name type="synonym">Marchantia aquatica</name>
    <dbReference type="NCBI Taxonomy" id="3197"/>
    <lineage>
        <taxon>Eukaryota</taxon>
        <taxon>Viridiplantae</taxon>
        <taxon>Streptophyta</taxon>
        <taxon>Embryophyta</taxon>
        <taxon>Marchantiophyta</taxon>
        <taxon>Marchantiopsida</taxon>
        <taxon>Marchantiidae</taxon>
        <taxon>Marchantiales</taxon>
        <taxon>Marchantiaceae</taxon>
        <taxon>Marchantia</taxon>
    </lineage>
</organism>
<evidence type="ECO:0000313" key="2">
    <source>
        <dbReference type="Proteomes" id="UP000244005"/>
    </source>
</evidence>